<dbReference type="OrthoDB" id="9805316at2"/>
<dbReference type="SFLD" id="SFLDG01017">
    <property type="entry name" value="Polyprenyl_Transferase_Like"/>
    <property type="match status" value="1"/>
</dbReference>
<evidence type="ECO:0000313" key="9">
    <source>
        <dbReference type="Proteomes" id="UP000267342"/>
    </source>
</evidence>
<dbReference type="InterPro" id="IPR008949">
    <property type="entry name" value="Isoprenoid_synthase_dom_sf"/>
</dbReference>
<keyword evidence="5" id="KW-0460">Magnesium</keyword>
<gene>
    <name evidence="8" type="ORF">ZBT109_0187</name>
</gene>
<accession>A0A348HBI3</accession>
<dbReference type="PANTHER" id="PTHR43281:SF1">
    <property type="entry name" value="FARNESYL DIPHOSPHATE SYNTHASE"/>
    <property type="match status" value="1"/>
</dbReference>
<dbReference type="Proteomes" id="UP000267342">
    <property type="component" value="Chromosome"/>
</dbReference>
<evidence type="ECO:0000256" key="7">
    <source>
        <dbReference type="RuleBase" id="RU004466"/>
    </source>
</evidence>
<dbReference type="GO" id="GO:0004659">
    <property type="term" value="F:prenyltransferase activity"/>
    <property type="evidence" value="ECO:0007669"/>
    <property type="project" value="InterPro"/>
</dbReference>
<dbReference type="GO" id="GO:0046872">
    <property type="term" value="F:metal ion binding"/>
    <property type="evidence" value="ECO:0007669"/>
    <property type="project" value="UniProtKB-KW"/>
</dbReference>
<dbReference type="PROSITE" id="PS00723">
    <property type="entry name" value="POLYPRENYL_SYNTHASE_1"/>
    <property type="match status" value="1"/>
</dbReference>
<evidence type="ECO:0000256" key="5">
    <source>
        <dbReference type="ARBA" id="ARBA00022842"/>
    </source>
</evidence>
<dbReference type="NCBIfam" id="NF045485">
    <property type="entry name" value="FPPsyn"/>
    <property type="match status" value="1"/>
</dbReference>
<dbReference type="AlphaFoldDB" id="A0A348HBI3"/>
<dbReference type="InterPro" id="IPR053378">
    <property type="entry name" value="Prenyl_diphosphate_synthase"/>
</dbReference>
<proteinExistence type="inferred from homology"/>
<sequence length="291" mass="30655">MDITALLNTGRQRVDLALARVLDQASGPSTYLADAMRYSVMGGGKRLRPVLVYAAGQALGVDDELLDAPAAAVELIHAYSLVHDDLPSMDDDDLRRGRPTCHKAFDEATALLAGDALQTLAFEHLASLNHPAAARLVACLAKAAGRAGMAGGQAVDLASVGQQIGLERLIEMHAHKTGALIVASLEMPGLLCESSQGERVQALRAYGQAIGLAFQIQDDVLDIEGDTAVIGKTQGADLRLNKPTYPALLGLEGARQRACELVDEACHALAPLGDAAAPLNALARFMIERDH</sequence>
<reference evidence="8 9" key="1">
    <citation type="submission" date="2018-09" db="EMBL/GenBank/DDBJ databases">
        <title>Zymobacter palmae IAM14233 (=T109) whole genome analysis.</title>
        <authorList>
            <person name="Yanase H."/>
        </authorList>
    </citation>
    <scope>NUCLEOTIDE SEQUENCE [LARGE SCALE GENOMIC DNA]</scope>
    <source>
        <strain evidence="8 9">IAM14233</strain>
    </source>
</reference>
<evidence type="ECO:0000313" key="8">
    <source>
        <dbReference type="EMBL" id="BBG28985.1"/>
    </source>
</evidence>
<dbReference type="EMBL" id="AP018933">
    <property type="protein sequence ID" value="BBG28985.1"/>
    <property type="molecule type" value="Genomic_DNA"/>
</dbReference>
<dbReference type="GO" id="GO:0016114">
    <property type="term" value="P:terpenoid biosynthetic process"/>
    <property type="evidence" value="ECO:0007669"/>
    <property type="project" value="UniProtKB-ARBA"/>
</dbReference>
<dbReference type="PROSITE" id="PS00444">
    <property type="entry name" value="POLYPRENYL_SYNTHASE_2"/>
    <property type="match status" value="1"/>
</dbReference>
<dbReference type="Gene3D" id="1.10.600.10">
    <property type="entry name" value="Farnesyl Diphosphate Synthase"/>
    <property type="match status" value="1"/>
</dbReference>
<dbReference type="PANTHER" id="PTHR43281">
    <property type="entry name" value="FARNESYL DIPHOSPHATE SYNTHASE"/>
    <property type="match status" value="1"/>
</dbReference>
<comment type="cofactor">
    <cofactor evidence="1">
        <name>Mg(2+)</name>
        <dbReference type="ChEBI" id="CHEBI:18420"/>
    </cofactor>
</comment>
<dbReference type="SUPFAM" id="SSF48576">
    <property type="entry name" value="Terpenoid synthases"/>
    <property type="match status" value="1"/>
</dbReference>
<evidence type="ECO:0000256" key="4">
    <source>
        <dbReference type="ARBA" id="ARBA00022723"/>
    </source>
</evidence>
<keyword evidence="9" id="KW-1185">Reference proteome</keyword>
<dbReference type="FunFam" id="1.10.600.10:FF:000001">
    <property type="entry name" value="Geranylgeranyl diphosphate synthase"/>
    <property type="match status" value="1"/>
</dbReference>
<dbReference type="STRING" id="1123510.GCA_000620025_02574"/>
<evidence type="ECO:0000256" key="1">
    <source>
        <dbReference type="ARBA" id="ARBA00001946"/>
    </source>
</evidence>
<comment type="similarity">
    <text evidence="2 7">Belongs to the FPP/GGPP synthase family.</text>
</comment>
<organism evidence="8 9">
    <name type="scientific">Zymobacter palmae</name>
    <dbReference type="NCBI Taxonomy" id="33074"/>
    <lineage>
        <taxon>Bacteria</taxon>
        <taxon>Pseudomonadati</taxon>
        <taxon>Pseudomonadota</taxon>
        <taxon>Gammaproteobacteria</taxon>
        <taxon>Oceanospirillales</taxon>
        <taxon>Halomonadaceae</taxon>
        <taxon>Zymobacter group</taxon>
        <taxon>Zymobacter</taxon>
    </lineage>
</organism>
<evidence type="ECO:0000256" key="2">
    <source>
        <dbReference type="ARBA" id="ARBA00006706"/>
    </source>
</evidence>
<dbReference type="KEGG" id="zpl:ZBT109_0187"/>
<dbReference type="GO" id="GO:0005737">
    <property type="term" value="C:cytoplasm"/>
    <property type="evidence" value="ECO:0007669"/>
    <property type="project" value="UniProtKB-ARBA"/>
</dbReference>
<evidence type="ECO:0000256" key="3">
    <source>
        <dbReference type="ARBA" id="ARBA00022679"/>
    </source>
</evidence>
<dbReference type="InterPro" id="IPR033749">
    <property type="entry name" value="Polyprenyl_synt_CS"/>
</dbReference>
<name>A0A348HBI3_9GAMM</name>
<dbReference type="RefSeq" id="WP_051523956.1">
    <property type="nucleotide sequence ID" value="NZ_AP018933.1"/>
</dbReference>
<dbReference type="Pfam" id="PF00348">
    <property type="entry name" value="polyprenyl_synt"/>
    <property type="match status" value="1"/>
</dbReference>
<protein>
    <submittedName>
        <fullName evidence="8">Geranylgeranyl pyrophosphate synthase</fullName>
    </submittedName>
</protein>
<keyword evidence="3 7" id="KW-0808">Transferase</keyword>
<evidence type="ECO:0000256" key="6">
    <source>
        <dbReference type="ARBA" id="ARBA00023229"/>
    </source>
</evidence>
<dbReference type="GO" id="GO:0008654">
    <property type="term" value="P:phospholipid biosynthetic process"/>
    <property type="evidence" value="ECO:0007669"/>
    <property type="project" value="UniProtKB-ARBA"/>
</dbReference>
<keyword evidence="6" id="KW-0414">Isoprene biosynthesis</keyword>
<dbReference type="SFLD" id="SFLDS00005">
    <property type="entry name" value="Isoprenoid_Synthase_Type_I"/>
    <property type="match status" value="1"/>
</dbReference>
<keyword evidence="4" id="KW-0479">Metal-binding</keyword>
<dbReference type="CDD" id="cd00685">
    <property type="entry name" value="Trans_IPPS_HT"/>
    <property type="match status" value="1"/>
</dbReference>
<dbReference type="InterPro" id="IPR000092">
    <property type="entry name" value="Polyprenyl_synt"/>
</dbReference>